<comment type="caution">
    <text evidence="2">The sequence shown here is derived from an EMBL/GenBank/DDBJ whole genome shotgun (WGS) entry which is preliminary data.</text>
</comment>
<reference evidence="2 3" key="1">
    <citation type="submission" date="2016-09" db="EMBL/GenBank/DDBJ databases">
        <title>Chromobacterium muskegensis sp. nov., an insecticidal bacterium isolated from Sphagnum bogs.</title>
        <authorList>
            <person name="Sparks M.E."/>
            <person name="Blackburn M.B."/>
            <person name="Gundersen-Rindal D.E."/>
            <person name="Mitchell A."/>
            <person name="Farrar R."/>
            <person name="Kuhar D."/>
        </authorList>
    </citation>
    <scope>NUCLEOTIDE SEQUENCE [LARGE SCALE GENOMIC DNA]</scope>
    <source>
        <strain evidence="2 3">14B-1</strain>
    </source>
</reference>
<evidence type="ECO:0000256" key="1">
    <source>
        <dbReference type="SAM" id="SignalP"/>
    </source>
</evidence>
<sequence length="156" mass="16665">MNRHAGWGAALLLAAQFCAAPAWADDLVLGAGKCGELRDIGGVYHCSGECVVTASDGSHSLTQVSGEEDRIRRFDGARWMYQIDIVGGGGFAEQEIGGLSGHALQAVTAHVSDQQYPVLEEYVFEMDGSCRASKYVKTVRNPNPVAMKACSLVCVR</sequence>
<feature type="chain" id="PRO_5045814919" description="Secreted protein" evidence="1">
    <location>
        <begin position="25"/>
        <end position="156"/>
    </location>
</feature>
<evidence type="ECO:0000313" key="3">
    <source>
        <dbReference type="Proteomes" id="UP000180280"/>
    </source>
</evidence>
<accession>A0ABX3CC70</accession>
<keyword evidence="1" id="KW-0732">Signal</keyword>
<protein>
    <recommendedName>
        <fullName evidence="4">Secreted protein</fullName>
    </recommendedName>
</protein>
<dbReference type="Proteomes" id="UP000180280">
    <property type="component" value="Unassembled WGS sequence"/>
</dbReference>
<gene>
    <name evidence="2" type="ORF">BI344_08820</name>
</gene>
<keyword evidence="3" id="KW-1185">Reference proteome</keyword>
<feature type="signal peptide" evidence="1">
    <location>
        <begin position="1"/>
        <end position="24"/>
    </location>
</feature>
<dbReference type="EMBL" id="MKCT01000028">
    <property type="protein sequence ID" value="OHX19724.1"/>
    <property type="molecule type" value="Genomic_DNA"/>
</dbReference>
<evidence type="ECO:0008006" key="4">
    <source>
        <dbReference type="Google" id="ProtNLM"/>
    </source>
</evidence>
<evidence type="ECO:0000313" key="2">
    <source>
        <dbReference type="EMBL" id="OHX19724.1"/>
    </source>
</evidence>
<name>A0ABX3CC70_9NEIS</name>
<dbReference type="RefSeq" id="WP_071113318.1">
    <property type="nucleotide sequence ID" value="NZ_MKCS01000004.1"/>
</dbReference>
<organism evidence="2 3">
    <name type="scientific">Chromobacterium sphagni</name>
    <dbReference type="NCBI Taxonomy" id="1903179"/>
    <lineage>
        <taxon>Bacteria</taxon>
        <taxon>Pseudomonadati</taxon>
        <taxon>Pseudomonadota</taxon>
        <taxon>Betaproteobacteria</taxon>
        <taxon>Neisseriales</taxon>
        <taxon>Chromobacteriaceae</taxon>
        <taxon>Chromobacterium</taxon>
    </lineage>
</organism>
<proteinExistence type="predicted"/>